<feature type="region of interest" description="Disordered" evidence="6">
    <location>
        <begin position="1"/>
        <end position="68"/>
    </location>
</feature>
<evidence type="ECO:0000313" key="9">
    <source>
        <dbReference type="Proteomes" id="UP001337655"/>
    </source>
</evidence>
<feature type="compositionally biased region" description="Polar residues" evidence="6">
    <location>
        <begin position="50"/>
        <end position="62"/>
    </location>
</feature>
<feature type="region of interest" description="Disordered" evidence="6">
    <location>
        <begin position="83"/>
        <end position="108"/>
    </location>
</feature>
<keyword evidence="1" id="KW-0862">Zinc</keyword>
<keyword evidence="4" id="KW-0804">Transcription</keyword>
<organism evidence="8 9">
    <name type="scientific">Saxophila tyrrhenica</name>
    <dbReference type="NCBI Taxonomy" id="1690608"/>
    <lineage>
        <taxon>Eukaryota</taxon>
        <taxon>Fungi</taxon>
        <taxon>Dikarya</taxon>
        <taxon>Ascomycota</taxon>
        <taxon>Pezizomycotina</taxon>
        <taxon>Dothideomycetes</taxon>
        <taxon>Dothideomycetidae</taxon>
        <taxon>Mycosphaerellales</taxon>
        <taxon>Extremaceae</taxon>
        <taxon>Saxophila</taxon>
    </lineage>
</organism>
<dbReference type="CDD" id="cd12148">
    <property type="entry name" value="fungal_TF_MHR"/>
    <property type="match status" value="1"/>
</dbReference>
<keyword evidence="5" id="KW-0539">Nucleus</keyword>
<evidence type="ECO:0000256" key="3">
    <source>
        <dbReference type="ARBA" id="ARBA00023125"/>
    </source>
</evidence>
<dbReference type="Proteomes" id="UP001337655">
    <property type="component" value="Unassembled WGS sequence"/>
</dbReference>
<evidence type="ECO:0000256" key="1">
    <source>
        <dbReference type="ARBA" id="ARBA00022833"/>
    </source>
</evidence>
<dbReference type="PANTHER" id="PTHR47171">
    <property type="entry name" value="FARA-RELATED"/>
    <property type="match status" value="1"/>
</dbReference>
<dbReference type="EMBL" id="JAVRRT010000024">
    <property type="protein sequence ID" value="KAK5163635.1"/>
    <property type="molecule type" value="Genomic_DNA"/>
</dbReference>
<dbReference type="GO" id="GO:0003677">
    <property type="term" value="F:DNA binding"/>
    <property type="evidence" value="ECO:0007669"/>
    <property type="project" value="UniProtKB-KW"/>
</dbReference>
<evidence type="ECO:0000313" key="8">
    <source>
        <dbReference type="EMBL" id="KAK5163635.1"/>
    </source>
</evidence>
<evidence type="ECO:0000259" key="7">
    <source>
        <dbReference type="SMART" id="SM00906"/>
    </source>
</evidence>
<feature type="domain" description="Xylanolytic transcriptional activator regulatory" evidence="7">
    <location>
        <begin position="223"/>
        <end position="302"/>
    </location>
</feature>
<feature type="compositionally biased region" description="Polar residues" evidence="6">
    <location>
        <begin position="23"/>
        <end position="35"/>
    </location>
</feature>
<name>A0AAV9NV45_9PEZI</name>
<evidence type="ECO:0000256" key="5">
    <source>
        <dbReference type="ARBA" id="ARBA00023242"/>
    </source>
</evidence>
<protein>
    <recommendedName>
        <fullName evidence="7">Xylanolytic transcriptional activator regulatory domain-containing protein</fullName>
    </recommendedName>
</protein>
<dbReference type="AlphaFoldDB" id="A0AAV9NV45"/>
<dbReference type="RefSeq" id="XP_064654077.1">
    <property type="nucleotide sequence ID" value="XM_064807802.1"/>
</dbReference>
<dbReference type="Pfam" id="PF04082">
    <property type="entry name" value="Fungal_trans"/>
    <property type="match status" value="1"/>
</dbReference>
<evidence type="ECO:0000256" key="6">
    <source>
        <dbReference type="SAM" id="MobiDB-lite"/>
    </source>
</evidence>
<dbReference type="InterPro" id="IPR052073">
    <property type="entry name" value="Amide_Lactam_Regulators"/>
</dbReference>
<gene>
    <name evidence="8" type="ORF">LTR77_010584</name>
</gene>
<keyword evidence="2" id="KW-0805">Transcription regulation</keyword>
<evidence type="ECO:0000256" key="4">
    <source>
        <dbReference type="ARBA" id="ARBA00023163"/>
    </source>
</evidence>
<feature type="compositionally biased region" description="Polar residues" evidence="6">
    <location>
        <begin position="83"/>
        <end position="106"/>
    </location>
</feature>
<proteinExistence type="predicted"/>
<dbReference type="GO" id="GO:0006351">
    <property type="term" value="P:DNA-templated transcription"/>
    <property type="evidence" value="ECO:0007669"/>
    <property type="project" value="InterPro"/>
</dbReference>
<sequence>MPYSKGANGSNTSAAPSPRTGPDGTSRTSSNTTPATKRAKFISDLIPESTLLNRPVPSTTKQPNDDIGVWVDRSTWDNLLKTNPAATTTNHDSPLATTTSSRSGQRPHSAVLGPLIDVYFTKIHPLLPLLSEPDFRSAHAAGHIPEPLVHAMCLAAAKDPSATPHLRLSDSSTTLPPRQFCTILHASVTGSLRAPVRFEKVTLIRTLALTSLHNEGPEGAEEASLLLSQAMHHAQTLGIHLGQQTTNPPLSSEDSSNDNDLQMKRLFWCLWSLDRLSGAINGRPLIMSDVDIAIEPFAPCESGFPAFEAWLKIASILNRVIDLYRPGNDEAESGWEGEWPVLEELLDSVHGWDLSPSILATLHLFYLTVGILSHRTRGVRELPQAKGGNLRQRLNAIEIIRMMSDPSAPALHPFPLLPYSVSLALSVSYQFLRQAQLSHQQTDAHRDFRTCVSILQSLRRTWSSADVMTTLAKKVLDELDRATDLGTFRIRRRKPGDKDEKDLIPPPTACHHGVGAVQTLVGSNGDTPQQREGVANAAMGAAGEAAGMGQQDGWDLFDNMDDVFGTFLDPNYPMNLDDLSFVDDLTPFDWNAEVGTGGVG</sequence>
<accession>A0AAV9NV45</accession>
<dbReference type="GO" id="GO:0008270">
    <property type="term" value="F:zinc ion binding"/>
    <property type="evidence" value="ECO:0007669"/>
    <property type="project" value="InterPro"/>
</dbReference>
<dbReference type="InterPro" id="IPR007219">
    <property type="entry name" value="XnlR_reg_dom"/>
</dbReference>
<dbReference type="GeneID" id="89931910"/>
<dbReference type="SMART" id="SM00906">
    <property type="entry name" value="Fungal_trans"/>
    <property type="match status" value="1"/>
</dbReference>
<evidence type="ECO:0000256" key="2">
    <source>
        <dbReference type="ARBA" id="ARBA00023015"/>
    </source>
</evidence>
<reference evidence="8 9" key="1">
    <citation type="submission" date="2023-08" db="EMBL/GenBank/DDBJ databases">
        <title>Black Yeasts Isolated from many extreme environments.</title>
        <authorList>
            <person name="Coleine C."/>
            <person name="Stajich J.E."/>
            <person name="Selbmann L."/>
        </authorList>
    </citation>
    <scope>NUCLEOTIDE SEQUENCE [LARGE SCALE GENOMIC DNA]</scope>
    <source>
        <strain evidence="8 9">CCFEE 5935</strain>
    </source>
</reference>
<keyword evidence="9" id="KW-1185">Reference proteome</keyword>
<keyword evidence="3" id="KW-0238">DNA-binding</keyword>
<comment type="caution">
    <text evidence="8">The sequence shown here is derived from an EMBL/GenBank/DDBJ whole genome shotgun (WGS) entry which is preliminary data.</text>
</comment>
<dbReference type="PANTHER" id="PTHR47171:SF6">
    <property type="entry name" value="SPECIFIC TRANSCRIPTION FACTOR, PUTATIVE (AFU_ORTHOLOGUE AFUA_2G06130)-RELATED"/>
    <property type="match status" value="1"/>
</dbReference>